<dbReference type="AlphaFoldDB" id="A0A6N6VQZ5"/>
<protein>
    <submittedName>
        <fullName evidence="1">Uncharacterized protein</fullName>
    </submittedName>
</protein>
<accession>A0A6N6VQZ5</accession>
<proteinExistence type="predicted"/>
<dbReference type="RefSeq" id="WP_153421524.1">
    <property type="nucleotide sequence ID" value="NZ_WFLM01000005.1"/>
</dbReference>
<name>A0A6N6VQZ5_9BACT</name>
<dbReference type="OrthoDB" id="5293654at2"/>
<dbReference type="Proteomes" id="UP000437748">
    <property type="component" value="Unassembled WGS sequence"/>
</dbReference>
<evidence type="ECO:0000313" key="1">
    <source>
        <dbReference type="EMBL" id="KAB8037107.1"/>
    </source>
</evidence>
<organism evidence="1 2">
    <name type="scientific">Silvanigrella paludirubra</name>
    <dbReference type="NCBI Taxonomy" id="2499159"/>
    <lineage>
        <taxon>Bacteria</taxon>
        <taxon>Pseudomonadati</taxon>
        <taxon>Bdellovibrionota</taxon>
        <taxon>Oligoflexia</taxon>
        <taxon>Silvanigrellales</taxon>
        <taxon>Silvanigrellaceae</taxon>
        <taxon>Silvanigrella</taxon>
    </lineage>
</organism>
<sequence>MTNPFEMLKLKTNINLRRNYFKEFVHQGNDDHNIKINHDFLENYLFNQNRNLTQLQRQAEQEYILSSIEIFALHEAFALAKKYMTSIAIRPTTPVAFMANESGNPTKPQEIKNKTSKFDDTFLHENIEIRDIGSVVHYNPSGHNLSLNDFKKFKKELWKIKREKLNKVFKNRSVTEKIVDYFYCNMNKIENIFYLRTNEYIEENALYQPGGKYSKHVYVEEPFLFLKSKPGQKIYGDHDLFCFAGINGVSPASIENKALLKDLMLSPRFQAQHGGIYYWNPYEEFNKNIKITIMNSHTVGSKDPLVIVTPGFVKACYFDYRKNELVSVWDFPNEKKWLEQTVSGQQYSKI</sequence>
<reference evidence="1 2" key="1">
    <citation type="submission" date="2019-10" db="EMBL/GenBank/DDBJ databases">
        <title>New species of Slilvanegrellaceae.</title>
        <authorList>
            <person name="Pitt A."/>
            <person name="Hahn M.W."/>
        </authorList>
    </citation>
    <scope>NUCLEOTIDE SEQUENCE [LARGE SCALE GENOMIC DNA]</scope>
    <source>
        <strain evidence="1 2">SP-Ram-0.45-NSY-1</strain>
    </source>
</reference>
<gene>
    <name evidence="1" type="ORF">GCL60_14860</name>
</gene>
<dbReference type="EMBL" id="WFLM01000005">
    <property type="protein sequence ID" value="KAB8037107.1"/>
    <property type="molecule type" value="Genomic_DNA"/>
</dbReference>
<keyword evidence="2" id="KW-1185">Reference proteome</keyword>
<evidence type="ECO:0000313" key="2">
    <source>
        <dbReference type="Proteomes" id="UP000437748"/>
    </source>
</evidence>
<comment type="caution">
    <text evidence="1">The sequence shown here is derived from an EMBL/GenBank/DDBJ whole genome shotgun (WGS) entry which is preliminary data.</text>
</comment>